<dbReference type="InterPro" id="IPR036640">
    <property type="entry name" value="ABC1_TM_sf"/>
</dbReference>
<evidence type="ECO:0000256" key="1">
    <source>
        <dbReference type="ARBA" id="ARBA00004141"/>
    </source>
</evidence>
<dbReference type="GO" id="GO:0015421">
    <property type="term" value="F:ABC-type oligopeptide transporter activity"/>
    <property type="evidence" value="ECO:0007669"/>
    <property type="project" value="TreeGrafter"/>
</dbReference>
<feature type="transmembrane region" description="Helical" evidence="9">
    <location>
        <begin position="938"/>
        <end position="958"/>
    </location>
</feature>
<dbReference type="GO" id="GO:0090374">
    <property type="term" value="P:oligopeptide export from mitochondrion"/>
    <property type="evidence" value="ECO:0007669"/>
    <property type="project" value="TreeGrafter"/>
</dbReference>
<feature type="transmembrane region" description="Helical" evidence="9">
    <location>
        <begin position="293"/>
        <end position="315"/>
    </location>
</feature>
<dbReference type="Gene3D" id="3.40.50.300">
    <property type="entry name" value="P-loop containing nucleotide triphosphate hydrolases"/>
    <property type="match status" value="2"/>
</dbReference>
<feature type="transmembrane region" description="Helical" evidence="9">
    <location>
        <begin position="113"/>
        <end position="137"/>
    </location>
</feature>
<accession>A0A6A6EAB8</accession>
<dbReference type="GO" id="GO:0005524">
    <property type="term" value="F:ATP binding"/>
    <property type="evidence" value="ECO:0007669"/>
    <property type="project" value="UniProtKB-KW"/>
</dbReference>
<protein>
    <submittedName>
        <fullName evidence="12">Multidrug resistance protein</fullName>
    </submittedName>
</protein>
<dbReference type="GO" id="GO:0016887">
    <property type="term" value="F:ATP hydrolysis activity"/>
    <property type="evidence" value="ECO:0007669"/>
    <property type="project" value="InterPro"/>
</dbReference>
<feature type="transmembrane region" description="Helical" evidence="9">
    <location>
        <begin position="707"/>
        <end position="732"/>
    </location>
</feature>
<feature type="compositionally biased region" description="Polar residues" evidence="8">
    <location>
        <begin position="1"/>
        <end position="17"/>
    </location>
</feature>
<name>A0A6A6EAB8_9PEZI</name>
<evidence type="ECO:0000313" key="13">
    <source>
        <dbReference type="Proteomes" id="UP000800200"/>
    </source>
</evidence>
<feature type="transmembrane region" description="Helical" evidence="9">
    <location>
        <begin position="970"/>
        <end position="994"/>
    </location>
</feature>
<gene>
    <name evidence="12" type="ORF">K469DRAFT_663067</name>
</gene>
<keyword evidence="5" id="KW-0067">ATP-binding</keyword>
<dbReference type="FunFam" id="3.40.50.300:FF:000913">
    <property type="entry name" value="ABC multidrug transporter SitT"/>
    <property type="match status" value="1"/>
</dbReference>
<evidence type="ECO:0000256" key="4">
    <source>
        <dbReference type="ARBA" id="ARBA00022741"/>
    </source>
</evidence>
<feature type="transmembrane region" description="Helical" evidence="9">
    <location>
        <begin position="752"/>
        <end position="778"/>
    </location>
</feature>
<evidence type="ECO:0000259" key="10">
    <source>
        <dbReference type="PROSITE" id="PS50893"/>
    </source>
</evidence>
<evidence type="ECO:0000259" key="11">
    <source>
        <dbReference type="PROSITE" id="PS50929"/>
    </source>
</evidence>
<keyword evidence="13" id="KW-1185">Reference proteome</keyword>
<reference evidence="12" key="1">
    <citation type="journal article" date="2020" name="Stud. Mycol.">
        <title>101 Dothideomycetes genomes: a test case for predicting lifestyles and emergence of pathogens.</title>
        <authorList>
            <person name="Haridas S."/>
            <person name="Albert R."/>
            <person name="Binder M."/>
            <person name="Bloem J."/>
            <person name="Labutti K."/>
            <person name="Salamov A."/>
            <person name="Andreopoulos B."/>
            <person name="Baker S."/>
            <person name="Barry K."/>
            <person name="Bills G."/>
            <person name="Bluhm B."/>
            <person name="Cannon C."/>
            <person name="Castanera R."/>
            <person name="Culley D."/>
            <person name="Daum C."/>
            <person name="Ezra D."/>
            <person name="Gonzalez J."/>
            <person name="Henrissat B."/>
            <person name="Kuo A."/>
            <person name="Liang C."/>
            <person name="Lipzen A."/>
            <person name="Lutzoni F."/>
            <person name="Magnuson J."/>
            <person name="Mondo S."/>
            <person name="Nolan M."/>
            <person name="Ohm R."/>
            <person name="Pangilinan J."/>
            <person name="Park H.-J."/>
            <person name="Ramirez L."/>
            <person name="Alfaro M."/>
            <person name="Sun H."/>
            <person name="Tritt A."/>
            <person name="Yoshinaga Y."/>
            <person name="Zwiers L.-H."/>
            <person name="Turgeon B."/>
            <person name="Goodwin S."/>
            <person name="Spatafora J."/>
            <person name="Crous P."/>
            <person name="Grigoriev I."/>
        </authorList>
    </citation>
    <scope>NUCLEOTIDE SEQUENCE</scope>
    <source>
        <strain evidence="12">CBS 207.26</strain>
    </source>
</reference>
<proteinExistence type="inferred from homology"/>
<feature type="region of interest" description="Disordered" evidence="8">
    <location>
        <begin position="1016"/>
        <end position="1036"/>
    </location>
</feature>
<comment type="similarity">
    <text evidence="2">Belongs to the ABC transporter superfamily. ABCB family. Multidrug resistance exporter (TC 3.A.1.201) subfamily.</text>
</comment>
<organism evidence="12 13">
    <name type="scientific">Zopfia rhizophila CBS 207.26</name>
    <dbReference type="NCBI Taxonomy" id="1314779"/>
    <lineage>
        <taxon>Eukaryota</taxon>
        <taxon>Fungi</taxon>
        <taxon>Dikarya</taxon>
        <taxon>Ascomycota</taxon>
        <taxon>Pezizomycotina</taxon>
        <taxon>Dothideomycetes</taxon>
        <taxon>Dothideomycetes incertae sedis</taxon>
        <taxon>Zopfiaceae</taxon>
        <taxon>Zopfia</taxon>
    </lineage>
</organism>
<dbReference type="InterPro" id="IPR027417">
    <property type="entry name" value="P-loop_NTPase"/>
</dbReference>
<dbReference type="SUPFAM" id="SSF52540">
    <property type="entry name" value="P-loop containing nucleoside triphosphate hydrolases"/>
    <property type="match status" value="2"/>
</dbReference>
<evidence type="ECO:0000256" key="6">
    <source>
        <dbReference type="ARBA" id="ARBA00022989"/>
    </source>
</evidence>
<dbReference type="CDD" id="cd18577">
    <property type="entry name" value="ABC_6TM_Pgp_ABCB1_D1_like"/>
    <property type="match status" value="1"/>
</dbReference>
<feature type="transmembrane region" description="Helical" evidence="9">
    <location>
        <begin position="858"/>
        <end position="875"/>
    </location>
</feature>
<dbReference type="Gene3D" id="1.20.1560.10">
    <property type="entry name" value="ABC transporter type 1, transmembrane domain"/>
    <property type="match status" value="1"/>
</dbReference>
<dbReference type="CDD" id="cd18578">
    <property type="entry name" value="ABC_6TM_Pgp_ABCB1_D2_like"/>
    <property type="match status" value="1"/>
</dbReference>
<dbReference type="EMBL" id="ML994628">
    <property type="protein sequence ID" value="KAF2187080.1"/>
    <property type="molecule type" value="Genomic_DNA"/>
</dbReference>
<dbReference type="PROSITE" id="PS50929">
    <property type="entry name" value="ABC_TM1F"/>
    <property type="match status" value="2"/>
</dbReference>
<evidence type="ECO:0000256" key="8">
    <source>
        <dbReference type="SAM" id="MobiDB-lite"/>
    </source>
</evidence>
<keyword evidence="3 9" id="KW-0812">Transmembrane</keyword>
<evidence type="ECO:0000313" key="12">
    <source>
        <dbReference type="EMBL" id="KAF2187080.1"/>
    </source>
</evidence>
<dbReference type="InterPro" id="IPR003439">
    <property type="entry name" value="ABC_transporter-like_ATP-bd"/>
</dbReference>
<keyword evidence="4" id="KW-0547">Nucleotide-binding</keyword>
<feature type="compositionally biased region" description="Low complexity" evidence="8">
    <location>
        <begin position="1024"/>
        <end position="1036"/>
    </location>
</feature>
<sequence>MGGQSPQTNTDNITERSGLNKDESIDMKQDKDESERKSDGAQTVSPMGAYFKLWSFADPFDVFLRCLAALAALGSGTAEPLMAIIFGNLVNIFNGDPPVSPEEFRSQVNKNALYFVYLFVGKFACVYTAAVLFNLTASRMAGKIRLRYLRTVLHQPISYFDKNAPGSIATSLANDTNVIQVGLSEKLGIVFQVISMVTSAFIISFTRNWKLTLVTATMVPYMIVSTGFFGGLSTNVETKVNEKLSNASGVAEEALSSILNITAMGAKEKIVQIFDVHLKEATRYFKRIGPLQAGIYGNMFLAVHSAYALSLFYGVKLVSRGEITNGGTVVTVLFCMILASSAMAFLAPLIPDFTKAAASAQKIVKMIGDSKDDKTSQDDGAQLNPETLRGKLEMKEVSFAYPERPTVTVLDNMNLRIPPNKVTAIVGHSGSGKSTIVGLLERWYALGQGSILVDGQDIKDLDLRWWRTQIGLVQQEPMLFNDTIYHNVLNGLRGADFQQLPDAKKRELVINACKQANAHHFIEQLPNGYDTLAGERAGLLSGGQKQRIAVARSIVSNPKVLLLDEATSALDSEAERAVSAALEKASRGRTTVMIAHKLSTVVNANNIVVLNKGIIVEQGTHSELLALGGHYCRLLQAQGSSHDNSGRETPIEDEINQTVSRKLTRTSTKAVYDPTNDITSSIESQEISRRYGILHCVFKIYSEQKSLVAPSILGLIAGMIGGAAFPLQAVFFSRLTTVFVHQGQELIDRGNFWALMFFVLGISQLLAYLVLFSFMGMVGAKIGQVYRRDYLKSMLSQDVGFFQAEGNTSGGLTALLSADGFDVSMLFASNSGLIVIFITNLISCIILAIAVYWKMALVALFGCLPPLLAAGFMRMRMDLTAQDRCATSFLESARYSTEAVAAIRTVSSLTMESKVESMYHQKLQAASASSIKLMMVGMALYALSDTMALAASALAFWYGGRLVSFGELSVTQYFIIFAAVIFGGQSAGLMFGFTSSTNKAHAAMNRMLSLIHSKPPINSSTGVDPKSSPPSSDTPTVEFRDVRFRYPSRPTVPVLRGISLSVSRGSHVCVVGPSGCGKSTLVVLLERFYDLLGSSEDEKVQNSGEICVYGRPIVEWDIIKLRKMMGLVAQDTTLYQGTIRDNILMGIDETEATQSDEDIETRITTACKEANIHDFITSLPQGYATDVGARGVALSGGQRQRLALARCLIRNPEILLLDEATSALDPESEKAVREALTKTRKERERLTVISVTHQVESMRDADYVFVMDKGIVVEEGKWEVLMSRRGRLWSMVVQGEVQGEAH</sequence>
<dbReference type="InterPro" id="IPR017871">
    <property type="entry name" value="ABC_transporter-like_CS"/>
</dbReference>
<evidence type="ECO:0000256" key="7">
    <source>
        <dbReference type="ARBA" id="ARBA00023136"/>
    </source>
</evidence>
<evidence type="ECO:0000256" key="5">
    <source>
        <dbReference type="ARBA" id="ARBA00022840"/>
    </source>
</evidence>
<dbReference type="Proteomes" id="UP000800200">
    <property type="component" value="Unassembled WGS sequence"/>
</dbReference>
<dbReference type="OrthoDB" id="6500128at2759"/>
<feature type="transmembrane region" description="Helical" evidence="9">
    <location>
        <begin position="833"/>
        <end position="852"/>
    </location>
</feature>
<feature type="region of interest" description="Disordered" evidence="8">
    <location>
        <begin position="1"/>
        <end position="42"/>
    </location>
</feature>
<feature type="domain" description="ABC transmembrane type-1" evidence="11">
    <location>
        <begin position="67"/>
        <end position="355"/>
    </location>
</feature>
<comment type="subcellular location">
    <subcellularLocation>
        <location evidence="1">Membrane</location>
        <topology evidence="1">Multi-pass membrane protein</topology>
    </subcellularLocation>
</comment>
<feature type="transmembrane region" description="Helical" evidence="9">
    <location>
        <begin position="62"/>
        <end position="93"/>
    </location>
</feature>
<dbReference type="InterPro" id="IPR039421">
    <property type="entry name" value="Type_1_exporter"/>
</dbReference>
<dbReference type="PANTHER" id="PTHR43394">
    <property type="entry name" value="ATP-DEPENDENT PERMEASE MDL1, MITOCHONDRIAL"/>
    <property type="match status" value="1"/>
</dbReference>
<evidence type="ECO:0000256" key="2">
    <source>
        <dbReference type="ARBA" id="ARBA00007577"/>
    </source>
</evidence>
<dbReference type="PROSITE" id="PS00211">
    <property type="entry name" value="ABC_TRANSPORTER_1"/>
    <property type="match status" value="2"/>
</dbReference>
<dbReference type="PANTHER" id="PTHR43394:SF1">
    <property type="entry name" value="ATP-BINDING CASSETTE SUB-FAMILY B MEMBER 10, MITOCHONDRIAL"/>
    <property type="match status" value="1"/>
</dbReference>
<dbReference type="GO" id="GO:0005743">
    <property type="term" value="C:mitochondrial inner membrane"/>
    <property type="evidence" value="ECO:0007669"/>
    <property type="project" value="TreeGrafter"/>
</dbReference>
<dbReference type="InterPro" id="IPR003593">
    <property type="entry name" value="AAA+_ATPase"/>
</dbReference>
<evidence type="ECO:0000256" key="3">
    <source>
        <dbReference type="ARBA" id="ARBA00022692"/>
    </source>
</evidence>
<feature type="transmembrane region" description="Helical" evidence="9">
    <location>
        <begin position="187"/>
        <end position="205"/>
    </location>
</feature>
<dbReference type="InterPro" id="IPR011527">
    <property type="entry name" value="ABC1_TM_dom"/>
</dbReference>
<feature type="domain" description="ABC transmembrane type-1" evidence="11">
    <location>
        <begin position="712"/>
        <end position="999"/>
    </location>
</feature>
<feature type="domain" description="ABC transporter" evidence="10">
    <location>
        <begin position="1037"/>
        <end position="1294"/>
    </location>
</feature>
<evidence type="ECO:0000256" key="9">
    <source>
        <dbReference type="SAM" id="Phobius"/>
    </source>
</evidence>
<dbReference type="PROSITE" id="PS50893">
    <property type="entry name" value="ABC_TRANSPORTER_2"/>
    <property type="match status" value="2"/>
</dbReference>
<dbReference type="Pfam" id="PF00005">
    <property type="entry name" value="ABC_tran"/>
    <property type="match status" value="2"/>
</dbReference>
<dbReference type="SMART" id="SM00382">
    <property type="entry name" value="AAA"/>
    <property type="match status" value="2"/>
</dbReference>
<dbReference type="CDD" id="cd03249">
    <property type="entry name" value="ABC_MTABC3_MDL1_MDL2"/>
    <property type="match status" value="1"/>
</dbReference>
<dbReference type="FunFam" id="3.40.50.300:FF:001797">
    <property type="entry name" value="ABC transporter, putative"/>
    <property type="match status" value="1"/>
</dbReference>
<feature type="transmembrane region" description="Helical" evidence="9">
    <location>
        <begin position="211"/>
        <end position="232"/>
    </location>
</feature>
<feature type="transmembrane region" description="Helical" evidence="9">
    <location>
        <begin position="327"/>
        <end position="350"/>
    </location>
</feature>
<feature type="compositionally biased region" description="Basic and acidic residues" evidence="8">
    <location>
        <begin position="18"/>
        <end position="39"/>
    </location>
</feature>
<dbReference type="SUPFAM" id="SSF90123">
    <property type="entry name" value="ABC transporter transmembrane region"/>
    <property type="match status" value="2"/>
</dbReference>
<dbReference type="Pfam" id="PF00664">
    <property type="entry name" value="ABC_membrane"/>
    <property type="match status" value="2"/>
</dbReference>
<keyword evidence="7 9" id="KW-0472">Membrane</keyword>
<keyword evidence="6 9" id="KW-1133">Transmembrane helix</keyword>
<feature type="domain" description="ABC transporter" evidence="10">
    <location>
        <begin position="392"/>
        <end position="637"/>
    </location>
</feature>